<reference evidence="7" key="1">
    <citation type="journal article" date="2019" name="Int. J. Syst. Evol. Microbiol.">
        <title>The Global Catalogue of Microorganisms (GCM) 10K type strain sequencing project: providing services to taxonomists for standard genome sequencing and annotation.</title>
        <authorList>
            <consortium name="The Broad Institute Genomics Platform"/>
            <consortium name="The Broad Institute Genome Sequencing Center for Infectious Disease"/>
            <person name="Wu L."/>
            <person name="Ma J."/>
        </authorList>
    </citation>
    <scope>NUCLEOTIDE SEQUENCE [LARGE SCALE GENOMIC DNA]</scope>
    <source>
        <strain evidence="7">CCUG 55074</strain>
    </source>
</reference>
<evidence type="ECO:0000256" key="3">
    <source>
        <dbReference type="ARBA" id="ARBA00022833"/>
    </source>
</evidence>
<proteinExistence type="inferred from homology"/>
<dbReference type="PANTHER" id="PTHR33337">
    <property type="entry name" value="GFA DOMAIN-CONTAINING PROTEIN"/>
    <property type="match status" value="1"/>
</dbReference>
<protein>
    <submittedName>
        <fullName evidence="6">GFA family protein</fullName>
    </submittedName>
</protein>
<evidence type="ECO:0000256" key="1">
    <source>
        <dbReference type="ARBA" id="ARBA00005495"/>
    </source>
</evidence>
<evidence type="ECO:0000256" key="2">
    <source>
        <dbReference type="ARBA" id="ARBA00022723"/>
    </source>
</evidence>
<evidence type="ECO:0000313" key="6">
    <source>
        <dbReference type="EMBL" id="MFD1189844.1"/>
    </source>
</evidence>
<dbReference type="Gene3D" id="3.90.1590.10">
    <property type="entry name" value="glutathione-dependent formaldehyde- activating enzyme (gfa)"/>
    <property type="match status" value="1"/>
</dbReference>
<dbReference type="SUPFAM" id="SSF51316">
    <property type="entry name" value="Mss4-like"/>
    <property type="match status" value="1"/>
</dbReference>
<dbReference type="InterPro" id="IPR006913">
    <property type="entry name" value="CENP-V/GFA"/>
</dbReference>
<dbReference type="PANTHER" id="PTHR33337:SF40">
    <property type="entry name" value="CENP-V_GFA DOMAIN-CONTAINING PROTEIN-RELATED"/>
    <property type="match status" value="1"/>
</dbReference>
<comment type="similarity">
    <text evidence="1">Belongs to the Gfa family.</text>
</comment>
<keyword evidence="2" id="KW-0479">Metal-binding</keyword>
<organism evidence="6 7">
    <name type="scientific">Phenylobacterium conjunctum</name>
    <dbReference type="NCBI Taxonomy" id="1298959"/>
    <lineage>
        <taxon>Bacteria</taxon>
        <taxon>Pseudomonadati</taxon>
        <taxon>Pseudomonadota</taxon>
        <taxon>Alphaproteobacteria</taxon>
        <taxon>Caulobacterales</taxon>
        <taxon>Caulobacteraceae</taxon>
        <taxon>Phenylobacterium</taxon>
    </lineage>
</organism>
<name>A0ABW3SY35_9CAUL</name>
<keyword evidence="4" id="KW-0456">Lyase</keyword>
<evidence type="ECO:0000256" key="4">
    <source>
        <dbReference type="ARBA" id="ARBA00023239"/>
    </source>
</evidence>
<dbReference type="PROSITE" id="PS51891">
    <property type="entry name" value="CENP_V_GFA"/>
    <property type="match status" value="1"/>
</dbReference>
<dbReference type="Pfam" id="PF04828">
    <property type="entry name" value="GFA"/>
    <property type="match status" value="1"/>
</dbReference>
<sequence>MHTGSSLCGGVRFTLTGPLEPIQICHCGACRRAQGSAFAANIPVADEAFVLERGEDLLQVYESSPGKDRVFCRTCGSPVFSRTTAVPGVKRVRTGLLAGPVSSRPAFHAFVDDAADWWTISDDLPRYPLRKPD</sequence>
<comment type="caution">
    <text evidence="6">The sequence shown here is derived from an EMBL/GenBank/DDBJ whole genome shotgun (WGS) entry which is preliminary data.</text>
</comment>
<evidence type="ECO:0000259" key="5">
    <source>
        <dbReference type="PROSITE" id="PS51891"/>
    </source>
</evidence>
<keyword evidence="3" id="KW-0862">Zinc</keyword>
<gene>
    <name evidence="6" type="ORF">ACFQ27_04570</name>
</gene>
<evidence type="ECO:0000313" key="7">
    <source>
        <dbReference type="Proteomes" id="UP001597216"/>
    </source>
</evidence>
<dbReference type="RefSeq" id="WP_377352771.1">
    <property type="nucleotide sequence ID" value="NZ_JBHTLQ010000007.1"/>
</dbReference>
<dbReference type="Proteomes" id="UP001597216">
    <property type="component" value="Unassembled WGS sequence"/>
</dbReference>
<keyword evidence="7" id="KW-1185">Reference proteome</keyword>
<dbReference type="InterPro" id="IPR011057">
    <property type="entry name" value="Mss4-like_sf"/>
</dbReference>
<accession>A0ABW3SY35</accession>
<dbReference type="EMBL" id="JBHTLQ010000007">
    <property type="protein sequence ID" value="MFD1189844.1"/>
    <property type="molecule type" value="Genomic_DNA"/>
</dbReference>
<feature type="domain" description="CENP-V/GFA" evidence="5">
    <location>
        <begin position="2"/>
        <end position="119"/>
    </location>
</feature>